<keyword evidence="6 10" id="KW-0472">Membrane</keyword>
<comment type="similarity">
    <text evidence="8">Belongs to the methyl-accepting chemotaxis (MCP) protein family.</text>
</comment>
<name>A0ABQ1P7B7_9GAMM</name>
<feature type="domain" description="HAMP" evidence="14">
    <location>
        <begin position="211"/>
        <end position="263"/>
    </location>
</feature>
<dbReference type="Gene3D" id="1.10.287.950">
    <property type="entry name" value="Methyl-accepting chemotaxis protein"/>
    <property type="match status" value="1"/>
</dbReference>
<keyword evidence="2" id="KW-0145">Chemotaxis</keyword>
<evidence type="ECO:0000256" key="2">
    <source>
        <dbReference type="ARBA" id="ARBA00022500"/>
    </source>
</evidence>
<keyword evidence="7 9" id="KW-0807">Transducer</keyword>
<feature type="domain" description="Methyl-accepting transducer" evidence="12">
    <location>
        <begin position="268"/>
        <end position="504"/>
    </location>
</feature>
<dbReference type="Pfam" id="PF00015">
    <property type="entry name" value="MCPsignal"/>
    <property type="match status" value="1"/>
</dbReference>
<dbReference type="PROSITE" id="PS50192">
    <property type="entry name" value="T_SNARE"/>
    <property type="match status" value="1"/>
</dbReference>
<dbReference type="InterPro" id="IPR004090">
    <property type="entry name" value="Chemotax_Me-accpt_rcpt"/>
</dbReference>
<evidence type="ECO:0000256" key="4">
    <source>
        <dbReference type="ARBA" id="ARBA00022692"/>
    </source>
</evidence>
<feature type="chain" id="PRO_5046302893" evidence="11">
    <location>
        <begin position="28"/>
        <end position="540"/>
    </location>
</feature>
<dbReference type="CDD" id="cd11386">
    <property type="entry name" value="MCP_signal"/>
    <property type="match status" value="1"/>
</dbReference>
<dbReference type="InterPro" id="IPR003660">
    <property type="entry name" value="HAMP_dom"/>
</dbReference>
<gene>
    <name evidence="15" type="ORF">GCM10007418_09810</name>
</gene>
<reference evidence="16" key="1">
    <citation type="journal article" date="2019" name="Int. J. Syst. Evol. Microbiol.">
        <title>The Global Catalogue of Microorganisms (GCM) 10K type strain sequencing project: providing services to taxonomists for standard genome sequencing and annotation.</title>
        <authorList>
            <consortium name="The Broad Institute Genomics Platform"/>
            <consortium name="The Broad Institute Genome Sequencing Center for Infectious Disease"/>
            <person name="Wu L."/>
            <person name="Ma J."/>
        </authorList>
    </citation>
    <scope>NUCLEOTIDE SEQUENCE [LARGE SCALE GENOMIC DNA]</scope>
    <source>
        <strain evidence="16">CGMCC 1.12482</strain>
    </source>
</reference>
<dbReference type="SMART" id="SM00283">
    <property type="entry name" value="MA"/>
    <property type="match status" value="1"/>
</dbReference>
<evidence type="ECO:0000256" key="3">
    <source>
        <dbReference type="ARBA" id="ARBA00022519"/>
    </source>
</evidence>
<comment type="subcellular location">
    <subcellularLocation>
        <location evidence="1">Cell inner membrane</location>
        <topology evidence="1">Multi-pass membrane protein</topology>
    </subcellularLocation>
</comment>
<sequence length="540" mass="57545">MFKHSIRAQTLALIACSLLLLTVIALASSAILAAGVSSYRSLVDGPVQAAQLIERANSQFKTQVQEWKNVLLRGQDPAALDKYWTAFQAQEQEVQTILAELVALEGVQEKTTAAVNELRAEHRQLGEAYRRGYQSFMAAGQDAQAGDTAVQGVDRAASAQMNTLVADLRAHAETQAAGIAAEAARARLVGTLTLLLAGILLTLLSVWRIDRALVAPIRTLIDQVTALSHGRTGNKASLKRDDELGHLAEAANTLNDFLAETFAQLRSSTVELDQASGELNSVATTIAGGTREQFDRTDQVATAMQEMSATAQEVARHAGTAATSADAADNAARQGEGVMQSTVRSITEMQSEITRTAGVINRLADDSSRIGKVLDVIRGVAEQTNLLALNAAIEAARAGEAGRGFAVVADEVRTLAQRTAASTAEINEIIAAVQRGAIEAAQAIETGQERSDQGVRLVTEAGEMLHDVTRAIEAIRDMNRQIATAAEEQNAVVDDISRNLTEITEIGMANQENIKRTAKASERLHVLSTDLGNITKRISA</sequence>
<keyword evidence="16" id="KW-1185">Reference proteome</keyword>
<evidence type="ECO:0000256" key="8">
    <source>
        <dbReference type="ARBA" id="ARBA00029447"/>
    </source>
</evidence>
<organism evidence="15 16">
    <name type="scientific">Halopseudomonas salina</name>
    <dbReference type="NCBI Taxonomy" id="1323744"/>
    <lineage>
        <taxon>Bacteria</taxon>
        <taxon>Pseudomonadati</taxon>
        <taxon>Pseudomonadota</taxon>
        <taxon>Gammaproteobacteria</taxon>
        <taxon>Pseudomonadales</taxon>
        <taxon>Pseudomonadaceae</taxon>
        <taxon>Halopseudomonas</taxon>
    </lineage>
</organism>
<keyword evidence="5 10" id="KW-1133">Transmembrane helix</keyword>
<keyword evidence="4 10" id="KW-0812">Transmembrane</keyword>
<dbReference type="EMBL" id="BMFF01000002">
    <property type="protein sequence ID" value="GGC92271.1"/>
    <property type="molecule type" value="Genomic_DNA"/>
</dbReference>
<dbReference type="RefSeq" id="WP_150276215.1">
    <property type="nucleotide sequence ID" value="NZ_BMFF01000002.1"/>
</dbReference>
<evidence type="ECO:0000256" key="11">
    <source>
        <dbReference type="SAM" id="SignalP"/>
    </source>
</evidence>
<evidence type="ECO:0000313" key="16">
    <source>
        <dbReference type="Proteomes" id="UP000638188"/>
    </source>
</evidence>
<keyword evidence="3" id="KW-0997">Cell inner membrane</keyword>
<evidence type="ECO:0000313" key="15">
    <source>
        <dbReference type="EMBL" id="GGC92271.1"/>
    </source>
</evidence>
<keyword evidence="11" id="KW-0732">Signal</keyword>
<dbReference type="InterPro" id="IPR000727">
    <property type="entry name" value="T_SNARE_dom"/>
</dbReference>
<evidence type="ECO:0000256" key="9">
    <source>
        <dbReference type="PROSITE-ProRule" id="PRU00284"/>
    </source>
</evidence>
<feature type="transmembrane region" description="Helical" evidence="10">
    <location>
        <begin position="188"/>
        <end position="209"/>
    </location>
</feature>
<dbReference type="Proteomes" id="UP000638188">
    <property type="component" value="Unassembled WGS sequence"/>
</dbReference>
<keyword evidence="3" id="KW-1003">Cell membrane</keyword>
<feature type="domain" description="T-SNARE coiled-coil homology" evidence="13">
    <location>
        <begin position="455"/>
        <end position="517"/>
    </location>
</feature>
<proteinExistence type="inferred from homology"/>
<evidence type="ECO:0000256" key="6">
    <source>
        <dbReference type="ARBA" id="ARBA00023136"/>
    </source>
</evidence>
<dbReference type="PRINTS" id="PR00260">
    <property type="entry name" value="CHEMTRNSDUCR"/>
</dbReference>
<dbReference type="PANTHER" id="PTHR32089:SF120">
    <property type="entry name" value="METHYL-ACCEPTING CHEMOTAXIS PROTEIN TLPQ"/>
    <property type="match status" value="1"/>
</dbReference>
<dbReference type="PANTHER" id="PTHR32089">
    <property type="entry name" value="METHYL-ACCEPTING CHEMOTAXIS PROTEIN MCPB"/>
    <property type="match status" value="1"/>
</dbReference>
<evidence type="ECO:0000256" key="10">
    <source>
        <dbReference type="SAM" id="Phobius"/>
    </source>
</evidence>
<evidence type="ECO:0000259" key="14">
    <source>
        <dbReference type="PROSITE" id="PS50885"/>
    </source>
</evidence>
<dbReference type="PROSITE" id="PS50111">
    <property type="entry name" value="CHEMOTAXIS_TRANSDUC_2"/>
    <property type="match status" value="1"/>
</dbReference>
<dbReference type="InterPro" id="IPR004089">
    <property type="entry name" value="MCPsignal_dom"/>
</dbReference>
<feature type="signal peptide" evidence="11">
    <location>
        <begin position="1"/>
        <end position="27"/>
    </location>
</feature>
<dbReference type="PROSITE" id="PS50885">
    <property type="entry name" value="HAMP"/>
    <property type="match status" value="1"/>
</dbReference>
<dbReference type="SUPFAM" id="SSF58104">
    <property type="entry name" value="Methyl-accepting chemotaxis protein (MCP) signaling domain"/>
    <property type="match status" value="1"/>
</dbReference>
<evidence type="ECO:0000256" key="7">
    <source>
        <dbReference type="ARBA" id="ARBA00023224"/>
    </source>
</evidence>
<accession>A0ABQ1P7B7</accession>
<comment type="caution">
    <text evidence="15">The sequence shown here is derived from an EMBL/GenBank/DDBJ whole genome shotgun (WGS) entry which is preliminary data.</text>
</comment>
<evidence type="ECO:0000259" key="13">
    <source>
        <dbReference type="PROSITE" id="PS50192"/>
    </source>
</evidence>
<evidence type="ECO:0000256" key="5">
    <source>
        <dbReference type="ARBA" id="ARBA00022989"/>
    </source>
</evidence>
<evidence type="ECO:0000256" key="1">
    <source>
        <dbReference type="ARBA" id="ARBA00004429"/>
    </source>
</evidence>
<protein>
    <submittedName>
        <fullName evidence="15">Methyl-accepting chemotaxis protein</fullName>
    </submittedName>
</protein>
<evidence type="ECO:0000259" key="12">
    <source>
        <dbReference type="PROSITE" id="PS50111"/>
    </source>
</evidence>